<dbReference type="Pfam" id="PF07714">
    <property type="entry name" value="PK_Tyr_Ser-Thr"/>
    <property type="match status" value="1"/>
</dbReference>
<dbReference type="InterPro" id="IPR053793">
    <property type="entry name" value="PB1-like"/>
</dbReference>
<dbReference type="PRINTS" id="PR00109">
    <property type="entry name" value="TYRKINASE"/>
</dbReference>
<evidence type="ECO:0000259" key="8">
    <source>
        <dbReference type="PROSITE" id="PS50011"/>
    </source>
</evidence>
<evidence type="ECO:0000256" key="5">
    <source>
        <dbReference type="ARBA" id="ARBA00022840"/>
    </source>
</evidence>
<dbReference type="PROSITE" id="PS51745">
    <property type="entry name" value="PB1"/>
    <property type="match status" value="1"/>
</dbReference>
<evidence type="ECO:0008006" key="12">
    <source>
        <dbReference type="Google" id="ProtNLM"/>
    </source>
</evidence>
<dbReference type="SUPFAM" id="SSF54277">
    <property type="entry name" value="CAD &amp; PB1 domains"/>
    <property type="match status" value="1"/>
</dbReference>
<keyword evidence="11" id="KW-1185">Reference proteome</keyword>
<dbReference type="SUPFAM" id="SSF56112">
    <property type="entry name" value="Protein kinase-like (PK-like)"/>
    <property type="match status" value="1"/>
</dbReference>
<feature type="region of interest" description="Disordered" evidence="7">
    <location>
        <begin position="233"/>
        <end position="260"/>
    </location>
</feature>
<dbReference type="InterPro" id="IPR000270">
    <property type="entry name" value="PB1_dom"/>
</dbReference>
<dbReference type="InterPro" id="IPR001245">
    <property type="entry name" value="Ser-Thr/Tyr_kinase_cat_dom"/>
</dbReference>
<keyword evidence="1" id="KW-0723">Serine/threonine-protein kinase</keyword>
<evidence type="ECO:0000256" key="2">
    <source>
        <dbReference type="ARBA" id="ARBA00022679"/>
    </source>
</evidence>
<proteinExistence type="predicted"/>
<evidence type="ECO:0000256" key="6">
    <source>
        <dbReference type="PROSITE-ProRule" id="PRU10141"/>
    </source>
</evidence>
<dbReference type="Pfam" id="PF00564">
    <property type="entry name" value="PB1"/>
    <property type="match status" value="1"/>
</dbReference>
<dbReference type="CDD" id="cd13999">
    <property type="entry name" value="STKc_MAP3K-like"/>
    <property type="match status" value="1"/>
</dbReference>
<dbReference type="SMART" id="SM00666">
    <property type="entry name" value="PB1"/>
    <property type="match status" value="1"/>
</dbReference>
<dbReference type="Gene3D" id="3.10.20.90">
    <property type="entry name" value="Phosphatidylinositol 3-kinase Catalytic Subunit, Chain A, domain 1"/>
    <property type="match status" value="1"/>
</dbReference>
<dbReference type="PROSITE" id="PS50011">
    <property type="entry name" value="PROTEIN_KINASE_DOM"/>
    <property type="match status" value="1"/>
</dbReference>
<feature type="domain" description="Protein kinase" evidence="8">
    <location>
        <begin position="655"/>
        <end position="929"/>
    </location>
</feature>
<feature type="binding site" evidence="6">
    <location>
        <position position="682"/>
    </location>
    <ligand>
        <name>ATP</name>
        <dbReference type="ChEBI" id="CHEBI:30616"/>
    </ligand>
</feature>
<protein>
    <recommendedName>
        <fullName evidence="12">Protein kinase domain-containing protein</fullName>
    </recommendedName>
</protein>
<reference evidence="10 11" key="1">
    <citation type="submission" date="2024-03" db="EMBL/GenBank/DDBJ databases">
        <authorList>
            <consortium name="ELIXIR-Norway"/>
            <consortium name="Elixir Norway"/>
        </authorList>
    </citation>
    <scope>NUCLEOTIDE SEQUENCE [LARGE SCALE GENOMIC DNA]</scope>
</reference>
<name>A0ABP1A8E1_9BRYO</name>
<evidence type="ECO:0000256" key="7">
    <source>
        <dbReference type="SAM" id="MobiDB-lite"/>
    </source>
</evidence>
<evidence type="ECO:0000256" key="3">
    <source>
        <dbReference type="ARBA" id="ARBA00022741"/>
    </source>
</evidence>
<dbReference type="Proteomes" id="UP001497522">
    <property type="component" value="Chromosome 1"/>
</dbReference>
<sequence length="943" mass="104956">MSMPLEDSTNRRVKFMCSFGGKILPRPGDGRLRYVGGETRIINVNRDISYTELMFKVTEIYGHALTLKYQLPDEELDALVSVSSDEDLENMMEEYDKLEGSDGFSRLRIFLFPAISQDMASLIHVPVALPVSSVPLSVSSIHTNADVPSLPTSAPVSPPLIPRLYRATPDSIIPPTTTDQQQTFQQQQQYFWTSLSAPAINEAGYHPVEDHMQEDAFSMPFVSQSIAQTIPPPIGSDPSSPRISFQESGRYPGGYQQSQVHRGYNGADYVEQLHSGVLYHPNDPPSRPFHPSPQFGDHLVHPEERLLRPLQQPAHVSSERLQHEQCLYELNTLSQSQISDPVTRSPIPHYVGSNPFQEGLPLYEEYQDAVHKQQYQVDGNQALYTEQQRHFHPQQSSSRLEYQNQVLHPVEKPIHSQYQNQLEKGTDWGLQQQQGHDMDGAQVRVSSGIFGSSEQLQSVVMGVQSCGMFESSGQLQSGVMGGQAKPSVNNIIDMEQEPMKGIQVSSNGLQRKGGLSDDDVMLTLYGLQNLLLDDRPPLKGQKPLPTREMQSMLPPTSKMISNVVQTPSIQEFTAATTLTEEMPPSCLYPTVTSIPDCIPSACATAAINVEVNQNHGPVNLLQEELKKESYFCNTASDAEAEAISWGLQTIKDADLEEMRELGSGTFGTVYHGKWRGTDVAIKRIRASCFAGQPSEQERLTADFWKEASILSQLHHPNVVAFYGVVRDGPGGTLATVTEYMVNGSLKQVLQKRDRTIDRRKRLLIATDAAFGMEYLHSKNIVHFDLKCENLLVNMRDPHRPICKVGDLGLSKVKHQTMVSGGVRGTLPWMAPELLNGTSTMVTEKVDVFSFGIVMWELLTGEEPYANLHYGAIIGGIVNNTLRPEVPTWCDPTWKLLMERCWASEPVERPGFSEIASDLRTMAVATHPKAQGQFHIPPPETSSK</sequence>
<organism evidence="10 11">
    <name type="scientific">Sphagnum jensenii</name>
    <dbReference type="NCBI Taxonomy" id="128206"/>
    <lineage>
        <taxon>Eukaryota</taxon>
        <taxon>Viridiplantae</taxon>
        <taxon>Streptophyta</taxon>
        <taxon>Embryophyta</taxon>
        <taxon>Bryophyta</taxon>
        <taxon>Sphagnophytina</taxon>
        <taxon>Sphagnopsida</taxon>
        <taxon>Sphagnales</taxon>
        <taxon>Sphagnaceae</taxon>
        <taxon>Sphagnum</taxon>
    </lineage>
</organism>
<dbReference type="SMART" id="SM00220">
    <property type="entry name" value="S_TKc"/>
    <property type="match status" value="1"/>
</dbReference>
<dbReference type="InterPro" id="IPR000719">
    <property type="entry name" value="Prot_kinase_dom"/>
</dbReference>
<dbReference type="InterPro" id="IPR017441">
    <property type="entry name" value="Protein_kinase_ATP_BS"/>
</dbReference>
<dbReference type="EMBL" id="OZ023702">
    <property type="protein sequence ID" value="CAK9858776.1"/>
    <property type="molecule type" value="Genomic_DNA"/>
</dbReference>
<dbReference type="PANTHER" id="PTHR23257:SF963">
    <property type="entry name" value="AT08303P"/>
    <property type="match status" value="1"/>
</dbReference>
<keyword evidence="2" id="KW-0808">Transferase</keyword>
<feature type="domain" description="PB1" evidence="9">
    <location>
        <begin position="12"/>
        <end position="114"/>
    </location>
</feature>
<dbReference type="InterPro" id="IPR011009">
    <property type="entry name" value="Kinase-like_dom_sf"/>
</dbReference>
<keyword evidence="3 6" id="KW-0547">Nucleotide-binding</keyword>
<dbReference type="PANTHER" id="PTHR23257">
    <property type="entry name" value="SERINE-THREONINE PROTEIN KINASE"/>
    <property type="match status" value="1"/>
</dbReference>
<keyword evidence="4" id="KW-0418">Kinase</keyword>
<evidence type="ECO:0000256" key="4">
    <source>
        <dbReference type="ARBA" id="ARBA00022777"/>
    </source>
</evidence>
<accession>A0ABP1A8E1</accession>
<evidence type="ECO:0000313" key="11">
    <source>
        <dbReference type="Proteomes" id="UP001497522"/>
    </source>
</evidence>
<dbReference type="PROSITE" id="PS00108">
    <property type="entry name" value="PROTEIN_KINASE_ST"/>
    <property type="match status" value="1"/>
</dbReference>
<dbReference type="PROSITE" id="PS00107">
    <property type="entry name" value="PROTEIN_KINASE_ATP"/>
    <property type="match status" value="1"/>
</dbReference>
<evidence type="ECO:0000313" key="10">
    <source>
        <dbReference type="EMBL" id="CAK9858776.1"/>
    </source>
</evidence>
<dbReference type="InterPro" id="IPR008271">
    <property type="entry name" value="Ser/Thr_kinase_AS"/>
</dbReference>
<dbReference type="Gene3D" id="3.30.200.20">
    <property type="entry name" value="Phosphorylase Kinase, domain 1"/>
    <property type="match status" value="1"/>
</dbReference>
<gene>
    <name evidence="10" type="ORF">CSSPJE1EN2_LOCUS1771</name>
</gene>
<evidence type="ECO:0000259" key="9">
    <source>
        <dbReference type="PROSITE" id="PS51745"/>
    </source>
</evidence>
<dbReference type="Gene3D" id="1.10.510.10">
    <property type="entry name" value="Transferase(Phosphotransferase) domain 1"/>
    <property type="match status" value="1"/>
</dbReference>
<dbReference type="CDD" id="cd06410">
    <property type="entry name" value="PB1_UP2"/>
    <property type="match status" value="1"/>
</dbReference>
<keyword evidence="5 6" id="KW-0067">ATP-binding</keyword>
<evidence type="ECO:0000256" key="1">
    <source>
        <dbReference type="ARBA" id="ARBA00022527"/>
    </source>
</evidence>
<dbReference type="InterPro" id="IPR050167">
    <property type="entry name" value="Ser_Thr_protein_kinase"/>
</dbReference>